<feature type="domain" description="NADH:ubiquinone oxidoreductase 30kDa subunit" evidence="16">
    <location>
        <begin position="26"/>
        <end position="147"/>
    </location>
</feature>
<accession>A0A9D1KTD6</accession>
<comment type="function">
    <text evidence="1">NDH-1 shuttles electrons from NADH, via FMN and iron-sulfur (Fe-S) centers, to quinones in the respiratory chain. The immediate electron acceptor for the enzyme in this species is believed to be ubiquinone. Couples the redox reaction to proton translocation (for every two electrons transferred, four hydrogen ions are translocated across the cytoplasmic membrane), and thus conserves the redox energy in a proton gradient.</text>
</comment>
<comment type="subunit">
    <text evidence="14">NDH-1 is composed of 14 different subunits. Subunits NuoB, C, D, E, F, and G constitute the peripheral sector of the complex.</text>
</comment>
<comment type="subunit">
    <text evidence="12">NDH-1 is composed of 13 different subunits. Subunits NuoB, CD, E, F, and G constitute the peripheral sector of the complex.</text>
</comment>
<keyword evidence="8 14" id="KW-1278">Translocase</keyword>
<dbReference type="GO" id="GO:0051287">
    <property type="term" value="F:NAD binding"/>
    <property type="evidence" value="ECO:0007669"/>
    <property type="project" value="InterPro"/>
</dbReference>
<dbReference type="GO" id="GO:0005886">
    <property type="term" value="C:plasma membrane"/>
    <property type="evidence" value="ECO:0007669"/>
    <property type="project" value="UniProtKB-SubCell"/>
</dbReference>
<dbReference type="InterPro" id="IPR037232">
    <property type="entry name" value="NADH_quin_OxRdtase_su_C/D-like"/>
</dbReference>
<keyword evidence="10 14" id="KW-0472">Membrane</keyword>
<dbReference type="EMBL" id="DVLY01000077">
    <property type="protein sequence ID" value="HIT97848.1"/>
    <property type="molecule type" value="Genomic_DNA"/>
</dbReference>
<evidence type="ECO:0000313" key="18">
    <source>
        <dbReference type="EMBL" id="HIT97848.1"/>
    </source>
</evidence>
<dbReference type="SUPFAM" id="SSF143243">
    <property type="entry name" value="Nqo5-like"/>
    <property type="match status" value="1"/>
</dbReference>
<feature type="domain" description="NADH-quinone oxidoreductase subunit D" evidence="17">
    <location>
        <begin position="469"/>
        <end position="543"/>
    </location>
</feature>
<keyword evidence="7" id="KW-0997">Cell inner membrane</keyword>
<dbReference type="HAMAP" id="MF_01357">
    <property type="entry name" value="NDH1_NuoC"/>
    <property type="match status" value="1"/>
</dbReference>
<evidence type="ECO:0000259" key="16">
    <source>
        <dbReference type="Pfam" id="PF00329"/>
    </source>
</evidence>
<keyword evidence="9 14" id="KW-0520">NAD</keyword>
<keyword evidence="5 14" id="KW-0813">Transport</keyword>
<feature type="domain" description="NADH-quinone oxidoreductase subunit D" evidence="17">
    <location>
        <begin position="298"/>
        <end position="467"/>
    </location>
</feature>
<evidence type="ECO:0000256" key="14">
    <source>
        <dbReference type="HAMAP-Rule" id="MF_01357"/>
    </source>
</evidence>
<evidence type="ECO:0000256" key="15">
    <source>
        <dbReference type="HAMAP-Rule" id="MF_01358"/>
    </source>
</evidence>
<comment type="caution">
    <text evidence="18">The sequence shown here is derived from an EMBL/GenBank/DDBJ whole genome shotgun (WGS) entry which is preliminary data.</text>
</comment>
<keyword evidence="14" id="KW-0874">Quinone</keyword>
<evidence type="ECO:0000313" key="19">
    <source>
        <dbReference type="Proteomes" id="UP000824161"/>
    </source>
</evidence>
<dbReference type="Gene3D" id="3.30.460.80">
    <property type="entry name" value="NADH:ubiquinone oxidoreductase, 30kDa subunit"/>
    <property type="match status" value="1"/>
</dbReference>
<comment type="catalytic activity">
    <reaction evidence="13 14">
        <text>a quinone + NADH + 5 H(+)(in) = a quinol + NAD(+) + 4 H(+)(out)</text>
        <dbReference type="Rhea" id="RHEA:57888"/>
        <dbReference type="ChEBI" id="CHEBI:15378"/>
        <dbReference type="ChEBI" id="CHEBI:24646"/>
        <dbReference type="ChEBI" id="CHEBI:57540"/>
        <dbReference type="ChEBI" id="CHEBI:57945"/>
        <dbReference type="ChEBI" id="CHEBI:132124"/>
    </reaction>
</comment>
<dbReference type="InterPro" id="IPR001268">
    <property type="entry name" value="NADH_UbQ_OxRdtase_30kDa_su"/>
</dbReference>
<proteinExistence type="inferred from homology"/>
<dbReference type="PANTHER" id="PTHR11993">
    <property type="entry name" value="NADH-UBIQUINONE OXIDOREDUCTASE 49 KDA SUBUNIT"/>
    <property type="match status" value="1"/>
</dbReference>
<evidence type="ECO:0000256" key="2">
    <source>
        <dbReference type="ARBA" id="ARBA00004417"/>
    </source>
</evidence>
<dbReference type="Proteomes" id="UP000824161">
    <property type="component" value="Unassembled WGS sequence"/>
</dbReference>
<evidence type="ECO:0000256" key="9">
    <source>
        <dbReference type="ARBA" id="ARBA00023027"/>
    </source>
</evidence>
<evidence type="ECO:0000256" key="6">
    <source>
        <dbReference type="ARBA" id="ARBA00022475"/>
    </source>
</evidence>
<dbReference type="HAMAP" id="MF_01358">
    <property type="entry name" value="NDH1_NuoD"/>
    <property type="match status" value="1"/>
</dbReference>
<evidence type="ECO:0000256" key="8">
    <source>
        <dbReference type="ARBA" id="ARBA00022967"/>
    </source>
</evidence>
<dbReference type="InterPro" id="IPR029014">
    <property type="entry name" value="NiFe-Hase_large"/>
</dbReference>
<dbReference type="InterPro" id="IPR001135">
    <property type="entry name" value="NADH_Q_OxRdtase_suD"/>
</dbReference>
<reference evidence="18" key="1">
    <citation type="submission" date="2020-10" db="EMBL/GenBank/DDBJ databases">
        <authorList>
            <person name="Gilroy R."/>
        </authorList>
    </citation>
    <scope>NUCLEOTIDE SEQUENCE</scope>
    <source>
        <strain evidence="18">1383</strain>
    </source>
</reference>
<dbReference type="GO" id="GO:0048038">
    <property type="term" value="F:quinone binding"/>
    <property type="evidence" value="ECO:0007669"/>
    <property type="project" value="UniProtKB-KW"/>
</dbReference>
<protein>
    <recommendedName>
        <fullName evidence="14 15">Multifunctional fusion protein</fullName>
    </recommendedName>
    <domain>
        <recommendedName>
            <fullName evidence="14">NADH-quinone oxidoreductase subunit C</fullName>
            <ecNumber evidence="14">7.1.1.-</ecNumber>
        </recommendedName>
        <alternativeName>
            <fullName evidence="14">NADH dehydrogenase I subunit C</fullName>
        </alternativeName>
        <alternativeName>
            <fullName evidence="14">NDH-1 subunit C</fullName>
        </alternativeName>
    </domain>
    <domain>
        <recommendedName>
            <fullName evidence="15">NADH-quinone oxidoreductase subunit D</fullName>
        </recommendedName>
        <alternativeName>
            <fullName evidence="15">NADH dehydrogenase I subunit D</fullName>
        </alternativeName>
        <alternativeName>
            <fullName evidence="15">NDH-1 subunit D</fullName>
        </alternativeName>
    </domain>
</protein>
<reference evidence="18" key="2">
    <citation type="journal article" date="2021" name="PeerJ">
        <title>Extensive microbial diversity within the chicken gut microbiome revealed by metagenomics and culture.</title>
        <authorList>
            <person name="Gilroy R."/>
            <person name="Ravi A."/>
            <person name="Getino M."/>
            <person name="Pursley I."/>
            <person name="Horton D.L."/>
            <person name="Alikhan N.F."/>
            <person name="Baker D."/>
            <person name="Gharbi K."/>
            <person name="Hall N."/>
            <person name="Watson M."/>
            <person name="Adriaenssens E.M."/>
            <person name="Foster-Nyarko E."/>
            <person name="Jarju S."/>
            <person name="Secka A."/>
            <person name="Antonio M."/>
            <person name="Oren A."/>
            <person name="Chaudhuri R.R."/>
            <person name="La Ragione R."/>
            <person name="Hildebrand F."/>
            <person name="Pallen M.J."/>
        </authorList>
    </citation>
    <scope>NUCLEOTIDE SEQUENCE</scope>
    <source>
        <strain evidence="18">1383</strain>
    </source>
</reference>
<keyword evidence="11" id="KW-0511">Multifunctional enzyme</keyword>
<evidence type="ECO:0000256" key="11">
    <source>
        <dbReference type="ARBA" id="ARBA00023268"/>
    </source>
</evidence>
<dbReference type="PROSITE" id="PS00535">
    <property type="entry name" value="COMPLEX1_49K"/>
    <property type="match status" value="1"/>
</dbReference>
<dbReference type="EC" id="7.1.1.-" evidence="14"/>
<comment type="subcellular location">
    <subcellularLocation>
        <location evidence="2">Cell inner membrane</location>
        <topology evidence="2">Peripheral membrane protein</topology>
    </subcellularLocation>
    <subcellularLocation>
        <location evidence="14">Cell membrane</location>
        <topology evidence="14">Peripheral membrane protein</topology>
        <orientation evidence="14">Cytoplasmic side</orientation>
    </subcellularLocation>
</comment>
<organism evidence="18 19">
    <name type="scientific">Candidatus Merdimorpha stercoravium</name>
    <dbReference type="NCBI Taxonomy" id="2840863"/>
    <lineage>
        <taxon>Bacteria</taxon>
        <taxon>Pseudomonadati</taxon>
        <taxon>Bacteroidota</taxon>
        <taxon>Flavobacteriia</taxon>
        <taxon>Flavobacteriales</taxon>
        <taxon>Candidatus Merdimorpha</taxon>
    </lineage>
</organism>
<evidence type="ECO:0000256" key="1">
    <source>
        <dbReference type="ARBA" id="ARBA00002378"/>
    </source>
</evidence>
<dbReference type="InterPro" id="IPR010218">
    <property type="entry name" value="NADH_DH_suC"/>
</dbReference>
<dbReference type="InterPro" id="IPR014029">
    <property type="entry name" value="NADH_UbQ_OxRdtase_49kDa_CS"/>
</dbReference>
<dbReference type="Pfam" id="PF00329">
    <property type="entry name" value="Complex1_30kDa"/>
    <property type="match status" value="1"/>
</dbReference>
<gene>
    <name evidence="14" type="primary">nuoC</name>
    <name evidence="15" type="synonym">nuoD</name>
    <name evidence="18" type="ORF">IAC44_03320</name>
</gene>
<evidence type="ECO:0000256" key="3">
    <source>
        <dbReference type="ARBA" id="ARBA00005769"/>
    </source>
</evidence>
<evidence type="ECO:0000256" key="10">
    <source>
        <dbReference type="ARBA" id="ARBA00023136"/>
    </source>
</evidence>
<dbReference type="PROSITE" id="PS00542">
    <property type="entry name" value="COMPLEX1_30K"/>
    <property type="match status" value="1"/>
</dbReference>
<evidence type="ECO:0000256" key="4">
    <source>
        <dbReference type="ARBA" id="ARBA00010019"/>
    </source>
</evidence>
<dbReference type="Gene3D" id="1.10.645.10">
    <property type="entry name" value="Cytochrome-c3 Hydrogenase, chain B"/>
    <property type="match status" value="1"/>
</dbReference>
<comment type="function">
    <text evidence="14">NDH-1 shuttles electrons from NADH, via FMN and iron-sulfur (Fe-S) centers, to quinones in the respiratory chain. The immediate electron acceptor for the enzyme in this species is believed to be a menaquinone. Couples the redox reaction to proton translocation (for every two electrons transferred, four hydrogen ions are translocated across the cytoplasmic membrane), and thus conserves the redox energy in a proton gradient.</text>
</comment>
<dbReference type="Pfam" id="PF00346">
    <property type="entry name" value="Complex1_49kDa"/>
    <property type="match status" value="2"/>
</dbReference>
<keyword evidence="18" id="KW-0560">Oxidoreductase</keyword>
<dbReference type="SUPFAM" id="SSF56762">
    <property type="entry name" value="HydB/Nqo4-like"/>
    <property type="match status" value="1"/>
</dbReference>
<evidence type="ECO:0000256" key="13">
    <source>
        <dbReference type="ARBA" id="ARBA00047712"/>
    </source>
</evidence>
<comment type="similarity">
    <text evidence="14">Belongs to the complex I 30 kDa subunit family.</text>
</comment>
<comment type="similarity">
    <text evidence="3 15">Belongs to the complex I 49 kDa subunit family.</text>
</comment>
<evidence type="ECO:0000256" key="5">
    <source>
        <dbReference type="ARBA" id="ARBA00022448"/>
    </source>
</evidence>
<evidence type="ECO:0000256" key="12">
    <source>
        <dbReference type="ARBA" id="ARBA00038617"/>
    </source>
</evidence>
<evidence type="ECO:0000256" key="7">
    <source>
        <dbReference type="ARBA" id="ARBA00022519"/>
    </source>
</evidence>
<keyword evidence="6 14" id="KW-1003">Cell membrane</keyword>
<dbReference type="InterPro" id="IPR020396">
    <property type="entry name" value="NADH_UbQ_OxRdtase_CS"/>
</dbReference>
<sequence length="543" mass="61659">MSAIQEKITALAPDAAYKEGQYPTFTVPSDKLREVARMLKNDPELAFDYLVSLTGVDEGPEIGLGVVYHLTSSVHNHWVVLKTFTTDRENPVLPTVSDIWGTADLNEREVYDYFGVKFAGHQDMRRLYLRRDFVGYPLRKDYDMNANKDLNLHVEDGVDETVGYQVQADGTLKAVPHTIFSKEEYVVNIGPQHPATHGVLHFRVSLDGEIIRKIDPNCGYIHRGIEKLSESKTYPQTLAFTDRLDYLSAHMNRHALCNCIEKALGIEVSDRVKYIRTIMDELQRIDSHLLFYATFCMDFGALTAFFYGFRDREKILDIFEATTGGRLIQNYYTIGGVQADLHPDFVKDVKKFLKYLPTVLPDYHDVFTGNIIARTRMKGIGLLSKETAISYGVSGPSGRASGWACDVRKTDPYAMYDKVDFKQVIYHGGDVFDRYMARMDEINESLHIIEQLIDNIPEGDIQVKTKPVIKLPEGEYYSHVEAARGDFGVYIESRGDKYPYRLKFRSTGLPQISVVDQITRGHKIADLIAIGASLDYIVPDIDR</sequence>
<name>A0A9D1KTD6_9FLAO</name>
<comment type="similarity">
    <text evidence="4">In the C-terminal section; belongs to the complex I 49 kDa subunit family.</text>
</comment>
<dbReference type="GO" id="GO:0008137">
    <property type="term" value="F:NADH dehydrogenase (ubiquinone) activity"/>
    <property type="evidence" value="ECO:0007669"/>
    <property type="project" value="InterPro"/>
</dbReference>
<dbReference type="PANTHER" id="PTHR11993:SF10">
    <property type="entry name" value="NADH DEHYDROGENASE [UBIQUINONE] IRON-SULFUR PROTEIN 2, MITOCHONDRIAL"/>
    <property type="match status" value="1"/>
</dbReference>
<dbReference type="AlphaFoldDB" id="A0A9D1KTD6"/>
<dbReference type="InterPro" id="IPR022885">
    <property type="entry name" value="NDH1_su_D/H"/>
</dbReference>
<dbReference type="GO" id="GO:0050136">
    <property type="term" value="F:NADH dehydrogenase (quinone) (non-electrogenic) activity"/>
    <property type="evidence" value="ECO:0007669"/>
    <property type="project" value="UniProtKB-UniRule"/>
</dbReference>
<evidence type="ECO:0000259" key="17">
    <source>
        <dbReference type="Pfam" id="PF00346"/>
    </source>
</evidence>